<feature type="region of interest" description="Disordered" evidence="1">
    <location>
        <begin position="352"/>
        <end position="441"/>
    </location>
</feature>
<feature type="compositionally biased region" description="Low complexity" evidence="1">
    <location>
        <begin position="409"/>
        <end position="422"/>
    </location>
</feature>
<accession>A0A1F5TPT4</accession>
<proteinExistence type="predicted"/>
<dbReference type="SMART" id="SM00060">
    <property type="entry name" value="FN3"/>
    <property type="match status" value="2"/>
</dbReference>
<dbReference type="Proteomes" id="UP000177579">
    <property type="component" value="Unassembled WGS sequence"/>
</dbReference>
<dbReference type="InterPro" id="IPR036116">
    <property type="entry name" value="FN3_sf"/>
</dbReference>
<organism evidence="4 5">
    <name type="scientific">Candidatus Falkowbacteria bacterium RIFOXYD2_FULL_34_120</name>
    <dbReference type="NCBI Taxonomy" id="1798007"/>
    <lineage>
        <taxon>Bacteria</taxon>
        <taxon>Candidatus Falkowiibacteriota</taxon>
    </lineage>
</organism>
<dbReference type="EMBL" id="MFGO01000017">
    <property type="protein sequence ID" value="OGF40975.1"/>
    <property type="molecule type" value="Genomic_DNA"/>
</dbReference>
<dbReference type="PROSITE" id="PS50853">
    <property type="entry name" value="FN3"/>
    <property type="match status" value="1"/>
</dbReference>
<name>A0A1F5TPT4_9BACT</name>
<evidence type="ECO:0000313" key="4">
    <source>
        <dbReference type="EMBL" id="OGF40975.1"/>
    </source>
</evidence>
<evidence type="ECO:0000313" key="5">
    <source>
        <dbReference type="Proteomes" id="UP000177579"/>
    </source>
</evidence>
<feature type="transmembrane region" description="Helical" evidence="2">
    <location>
        <begin position="41"/>
        <end position="61"/>
    </location>
</feature>
<comment type="caution">
    <text evidence="4">The sequence shown here is derived from an EMBL/GenBank/DDBJ whole genome shotgun (WGS) entry which is preliminary data.</text>
</comment>
<dbReference type="CDD" id="cd00063">
    <property type="entry name" value="FN3"/>
    <property type="match status" value="1"/>
</dbReference>
<dbReference type="Gene3D" id="2.60.40.10">
    <property type="entry name" value="Immunoglobulins"/>
    <property type="match status" value="2"/>
</dbReference>
<evidence type="ECO:0000256" key="2">
    <source>
        <dbReference type="SAM" id="Phobius"/>
    </source>
</evidence>
<sequence length="2291" mass="252096">MRNSQDNRIGNNQKYFKKIPHFFAKFVAPKKAGFIFGYKKVFSLFFGFIFVLYIFTGYSPIDLFNGTISALVGRSRTINLYASSGVVDNNINANKGWWNQERALGEAEVSEHATMFSFSEETSAVYSGGNFSLVLSDFMFLSSSKESFVEKEAGIQSDEEWEAPEGGADMYEDTDLTQEEIEKELENVDIGKLEIENWKLESSTDDVGDLDIGSINDINISTSTLLLEEEIDIRELIEKIKSNDISTGSSENEDQNTDTVETHGNASLHEEPNNDLVEPNDDMEVEIIDEKTSFMDKVKNFINAYNPILKMIATAQEILSPDINTLEDLGEFKSAKIKFSFAMESGFDFVKPVESGDNNQKSSTFSNVIPSDSEESREITDNASSTLQFGGRAESFTGVQGDIGDKNYSEQISSSSDSYISSNVETRPSNSAGRHGESLRDGQIEDTVFGIGEENVVEVAGEELNIIEINRNGDEPKNDEVIIDSNVEVIEAEEQDVEVEVSGPSDADGSDRMSLINKLIKVRDAQAQEGNGPVTMDAKIIVWYSVDSASGTNDRVWEKLDELSLNTLSNVINGGYFDYDAPFLDSWEKVEGLKIKFEGLVDEESIFTAFLDSVWVEAEYEPGSDIEKIDKRQRWEEALDLLSEKLVFQVGEEGVLRFRYNKNENRIWDTLGEIIGVSNFWKDINIEARLVDSSGREVGELLTFIFEEDGEFEIRLPEMKELKPGKYTIKFIITDSSGDEEEVLELKQSFSWGVLAMNFNKSVYLQDEKAYIQMAVLDDNGHTVCDASLSLKINNPNGDTITLSSFNNLITSNPACAKDNVISTPDYFAYYNLDAAGEYEITLTASTSAGAKIIMENLIVKKKLDLEVERVGPTRINPKSDYSMTLNILANTNFKGDFVESVPDGFKIKNYELKIINNNERDPFGSNYEFEEVLIDGQKKLFWRDVEFLEGDEIEIQYTFDAPDNSPEFYLLGPAHFSGISKVETSASSSGIMETIKDFIIGEKKINFTEYRNWQIASDAVSKRARTVMFMAGTYNGGATAGQNTNDNNVFNSFNFRLAETGVEIKNAFVFLETQIEAYNSTGGNYTGYKLGFDACDEFCSAFGTGNGQVLDDNSNILAYDELESNHLRLLLDVTNETDLASYTGGNTELEAQFGYNIKNGTTKTSIASARAVLYITYTYDADSSNVTNTVVYPLASTDTAPTPDDSGTMQNSVSGCTRNSTCPIYDYHMEIPEFPSYATSTYRLDSWFKMFDGNDGNNAVDLDPNVNIQGYDVDSETFHFECANGGTQGNMQYFFFPEWANSGYAENITQQLEFYINTGTNYAVGGEVYETYIASSSAATSTKTVSFPLGVINNGNTTALTFKDVDVYFPENGSGSGKVRIKKAWFRIIDHHYNNGAWTTTVSSKVGANATSSSYVYNYNGGGTVPRPTYNIVHIIPSTDYAELQGANSASPKTVRLNITQSSVTFGGISAELMITYVYDNDNSEGYLTSLNIFAGQSSEAPATSTTFSTIYSVFPENAGKTVYAGGIWAYFLNSDSAGDVAAGGYFGLDANISTGVPVCSPDYWAQPDAINSSAEIYKDVTSALDATDNQSYTTCYVSDDTALIPQTDGAKMNGILTYTYGWENTAPTSTLISAIQKIDGTGVVDIAIEVDDLDGHEVTAKLEFATGTSCVFIPSGDPTLDEADGNITADYGDPYIENDNEYQIGTVDAYIQTASGSNTVFFDWQSKADLGSVEGDYCLRLIANDLFSDQATPATTTVYIDNINPTAPEPLSLNSRTGTSLTLNFGATSTETNFKEYKIYYKVMDGTAPRETDSILASSTDENLGDILFNDEATTTITSGLVASTTYSIAIWVYDWYGNKASSSFVNITTNDAPTGIFNKATTKQRQNGSGIVDISFDADDANNHDTLKAKIEYATSSNCNFTTPLDPTLDETDANVTADFGDPDLNNNWEYQIGTSGAWILTSPGENTIEADWFSKTDEPEADGTYCLRLTVNDRFDNQLILATTTLTLDNTAPTSTGSLLQGKVTTNSITILYATTTPGQDTNEPAVDAYKIFYKQGISGVTEGGVGMTEVDNTNLNAYDYNSATSTLVTGLTQNTWYVFNIWTYDVYGNKASATEVAIKTNATISNVSLTFTNAFATSSADNIVMAGSGTEYNFRAVVTETNGWYAISSTTLRLADKSDNASPYDDLKFYWNQTTDEFYESGNDILNVATLSGNSTSSCAVNTCILDFKIIFNKNFASTSVEYSAELSSGNDIGIIDNDSYADFYQVTFPFVKQIHYRWRNNDGGE</sequence>
<dbReference type="InterPro" id="IPR013783">
    <property type="entry name" value="Ig-like_fold"/>
</dbReference>
<keyword evidence="2" id="KW-0812">Transmembrane</keyword>
<protein>
    <recommendedName>
        <fullName evidence="3">Fibronectin type-III domain-containing protein</fullName>
    </recommendedName>
</protein>
<reference evidence="4 5" key="1">
    <citation type="journal article" date="2016" name="Nat. Commun.">
        <title>Thousands of microbial genomes shed light on interconnected biogeochemical processes in an aquifer system.</title>
        <authorList>
            <person name="Anantharaman K."/>
            <person name="Brown C.T."/>
            <person name="Hug L.A."/>
            <person name="Sharon I."/>
            <person name="Castelle C.J."/>
            <person name="Probst A.J."/>
            <person name="Thomas B.C."/>
            <person name="Singh A."/>
            <person name="Wilkins M.J."/>
            <person name="Karaoz U."/>
            <person name="Brodie E.L."/>
            <person name="Williams K.H."/>
            <person name="Hubbard S.S."/>
            <person name="Banfield J.F."/>
        </authorList>
    </citation>
    <scope>NUCLEOTIDE SEQUENCE [LARGE SCALE GENOMIC DNA]</scope>
</reference>
<feature type="compositionally biased region" description="Polar residues" evidence="1">
    <location>
        <begin position="423"/>
        <end position="432"/>
    </location>
</feature>
<evidence type="ECO:0000259" key="3">
    <source>
        <dbReference type="PROSITE" id="PS50853"/>
    </source>
</evidence>
<dbReference type="InterPro" id="IPR003961">
    <property type="entry name" value="FN3_dom"/>
</dbReference>
<evidence type="ECO:0000256" key="1">
    <source>
        <dbReference type="SAM" id="MobiDB-lite"/>
    </source>
</evidence>
<keyword evidence="2" id="KW-1133">Transmembrane helix</keyword>
<keyword evidence="2" id="KW-0472">Membrane</keyword>
<feature type="domain" description="Fibronectin type-III" evidence="3">
    <location>
        <begin position="1769"/>
        <end position="1875"/>
    </location>
</feature>
<dbReference type="SUPFAM" id="SSF49265">
    <property type="entry name" value="Fibronectin type III"/>
    <property type="match status" value="1"/>
</dbReference>
<feature type="region of interest" description="Disordered" evidence="1">
    <location>
        <begin position="244"/>
        <end position="278"/>
    </location>
</feature>
<gene>
    <name evidence="4" type="ORF">A2531_04380</name>
</gene>
<feature type="compositionally biased region" description="Polar residues" evidence="1">
    <location>
        <begin position="356"/>
        <end position="370"/>
    </location>
</feature>